<comment type="subcellular location">
    <subcellularLocation>
        <location evidence="1">Endomembrane system</location>
        <topology evidence="1">Multi-pass membrane protein</topology>
    </subcellularLocation>
</comment>
<accession>A0A444RUP8</accession>
<reference evidence="10 11" key="1">
    <citation type="submission" date="2018-12" db="EMBL/GenBank/DDBJ databases">
        <title>Genome of Verticillium dahliae isolate Getta Getta.</title>
        <authorList>
            <person name="Gardiner D.M."/>
        </authorList>
    </citation>
    <scope>NUCLEOTIDE SEQUENCE [LARGE SCALE GENOMIC DNA]</scope>
    <source>
        <strain evidence="10 11">Getta Getta</strain>
    </source>
</reference>
<dbReference type="SUPFAM" id="SSF50494">
    <property type="entry name" value="Trypsin-like serine proteases"/>
    <property type="match status" value="1"/>
</dbReference>
<dbReference type="GO" id="GO:0012505">
    <property type="term" value="C:endomembrane system"/>
    <property type="evidence" value="ECO:0007669"/>
    <property type="project" value="UniProtKB-SubCell"/>
</dbReference>
<evidence type="ECO:0008006" key="12">
    <source>
        <dbReference type="Google" id="ProtNLM"/>
    </source>
</evidence>
<dbReference type="PANTHER" id="PTHR10981:SF0">
    <property type="entry name" value="BATTENIN"/>
    <property type="match status" value="1"/>
</dbReference>
<dbReference type="GO" id="GO:0006865">
    <property type="term" value="P:amino acid transport"/>
    <property type="evidence" value="ECO:0007669"/>
    <property type="project" value="UniProtKB-KW"/>
</dbReference>
<dbReference type="Pfam" id="PF13365">
    <property type="entry name" value="Trypsin_2"/>
    <property type="match status" value="1"/>
</dbReference>
<feature type="transmembrane region" description="Helical" evidence="9">
    <location>
        <begin position="1083"/>
        <end position="1104"/>
    </location>
</feature>
<dbReference type="GO" id="GO:0006508">
    <property type="term" value="P:proteolysis"/>
    <property type="evidence" value="ECO:0007669"/>
    <property type="project" value="InterPro"/>
</dbReference>
<dbReference type="EMBL" id="RSDZ01000072">
    <property type="protein sequence ID" value="RXG44882.1"/>
    <property type="molecule type" value="Genomic_DNA"/>
</dbReference>
<gene>
    <name evidence="10" type="ORF">VDGE_03803</name>
</gene>
<name>A0A444RUP8_VERDA</name>
<dbReference type="InterPro" id="IPR036259">
    <property type="entry name" value="MFS_trans_sf"/>
</dbReference>
<dbReference type="InterPro" id="IPR003492">
    <property type="entry name" value="Battenin_disease_Cln3"/>
</dbReference>
<protein>
    <recommendedName>
        <fullName evidence="12">Serine protease</fullName>
    </recommendedName>
</protein>
<dbReference type="Pfam" id="PF02487">
    <property type="entry name" value="CLN3"/>
    <property type="match status" value="1"/>
</dbReference>
<evidence type="ECO:0000256" key="8">
    <source>
        <dbReference type="SAM" id="MobiDB-lite"/>
    </source>
</evidence>
<dbReference type="InterPro" id="IPR018114">
    <property type="entry name" value="TRYPSIN_HIS"/>
</dbReference>
<comment type="caution">
    <text evidence="10">The sequence shown here is derived from an EMBL/GenBank/DDBJ whole genome shotgun (WGS) entry which is preliminary data.</text>
</comment>
<evidence type="ECO:0000256" key="2">
    <source>
        <dbReference type="ARBA" id="ARBA00007467"/>
    </source>
</evidence>
<keyword evidence="4 9" id="KW-0812">Transmembrane</keyword>
<evidence type="ECO:0000256" key="1">
    <source>
        <dbReference type="ARBA" id="ARBA00004127"/>
    </source>
</evidence>
<evidence type="ECO:0000256" key="5">
    <source>
        <dbReference type="ARBA" id="ARBA00022970"/>
    </source>
</evidence>
<feature type="compositionally biased region" description="Acidic residues" evidence="8">
    <location>
        <begin position="1154"/>
        <end position="1165"/>
    </location>
</feature>
<sequence>MTINGINGANGTSHPDVEAQPRTRVYLWGLDNEEHKSPTRPEHAEALIHGSFQESVIGADNRERVVQRDFMPGGVYRAIVKLFLRFENQAEDDPWAMATGWLIRKDLLVTAGHCAYDHSHGLGRLLHVKAYIGYSGKESIMPPEPNVKDKFRDIYSNYKVEFRTGKAVMTTESWHNNGSFEAADLSFIQLSSGFEGVDPIKYSPTPIASQAKLGVIGYPGDLLNPDIQHSDEKGAVMWEMYLKDAESWDTRLSSSNPEGLLQYTIDTYGGNSGSPVLLERPTDPKNVTAIGVHVYGGSKNSASVIGPEGNVFEQYLSALDVYNGAPDARVRWEPVEGPQREWLKIFSVPAEAKVTPTPKPTPGPRPDGGEALLPGSGGPGTLGGNITGVEEGFLDFLNKAVNFVAPVVTSALDVALPIALGPVGVPVAALAGAALGAAGKLAARGAGGTEAEIGKLSQYAHEGIAERAVLGEAAIACLKHMGNDKCQQEGFFDSMSAYVKKLAPLVTTIGPKIVGAVAEPALRLALSNIPNPPGTESEIPKLRPGRSNDTKVAGFGPKLPNPNHEAFITTLGSKLTESDTEGFLEVTDGPGQVIRKGLRVHVRPLDQSIKDFHDLVKPRGTESTFQDPQGWKFKGGITERAILGEAALLTLMDTPVKKLEQEGLFDMIKSVVKTVGPVVIKAAPVVFKAVTPIVQNALADLAKNKGGSTEALLPPVNQGWPRLSQTERNLLNADDEFVNWDTTLNSENNAYNAVDLEASNAGVLAYNMIGKRFSVYNAAFAAGQHAVPHGVPNVQSIFGFAAAGVNMLGSYQQGDPQIAFGWNNQSTIFAAGVNLPANHPWSLAGGFVAGFVDACSPQRYRSHVRVYDLVPHHQLLPIKDNHVPTDETTAVRAPSEVVTLLVVERRTPNASFIDLPVSPNARITMPRRSPSSSGFLPMPGSASSSWALYRARLSTLFRQADTQVIVAFWLLGLINNVLYVIILSAAQDLVGSNVPKGVVLLADVLPSFITKLMAPYFIHRVPYSLRVLVFIGLSGAGMLLLALTPPSRSVPVKMAGVILASLSSGGGELSFLGLTHYYGPMSLAGWGSGTGAAGLVGAGLYVAMTDWWGFGVQNTLLLSACLPAVMFFSFFVVLPKGSLRQNAKDKDYTAVPDQDQDQDLDDDDLEDLPQGAASSALLAPGPASTAAAYSSHEGTAAASTTSLKANLRRAKKLFFPYMLPLLLVYVAEYTINQGVAPTLLFPLAGTPFKELREFYPMYGFLYQLGVFISRSSIPFIRIHHLYVPSFLQIGNLGFLTAHAVLNFLPTVYVVLIIIFWEGLLGGAVYVNTFAEIMDTVPSEQREFSLSATSVSDSGGICIAGLLSIFVEVRLCDWQVSQGRDWCKQIKIG</sequence>
<keyword evidence="7 9" id="KW-0472">Membrane</keyword>
<dbReference type="GO" id="GO:0004252">
    <property type="term" value="F:serine-type endopeptidase activity"/>
    <property type="evidence" value="ECO:0007669"/>
    <property type="project" value="InterPro"/>
</dbReference>
<dbReference type="Gene3D" id="2.40.10.10">
    <property type="entry name" value="Trypsin-like serine proteases"/>
    <property type="match status" value="2"/>
</dbReference>
<dbReference type="PRINTS" id="PR01315">
    <property type="entry name" value="BATTENIN"/>
</dbReference>
<dbReference type="SUPFAM" id="SSF103473">
    <property type="entry name" value="MFS general substrate transporter"/>
    <property type="match status" value="1"/>
</dbReference>
<evidence type="ECO:0000256" key="7">
    <source>
        <dbReference type="ARBA" id="ARBA00023136"/>
    </source>
</evidence>
<feature type="transmembrane region" description="Helical" evidence="9">
    <location>
        <begin position="1307"/>
        <end position="1326"/>
    </location>
</feature>
<evidence type="ECO:0000313" key="11">
    <source>
        <dbReference type="Proteomes" id="UP000288725"/>
    </source>
</evidence>
<dbReference type="GO" id="GO:0016020">
    <property type="term" value="C:membrane"/>
    <property type="evidence" value="ECO:0007669"/>
    <property type="project" value="InterPro"/>
</dbReference>
<evidence type="ECO:0000313" key="10">
    <source>
        <dbReference type="EMBL" id="RXG44882.1"/>
    </source>
</evidence>
<dbReference type="Proteomes" id="UP000288725">
    <property type="component" value="Chromosome 3"/>
</dbReference>
<feature type="transmembrane region" description="Helical" evidence="9">
    <location>
        <begin position="1251"/>
        <end position="1269"/>
    </location>
</feature>
<keyword evidence="5" id="KW-0029">Amino-acid transport</keyword>
<feature type="transmembrane region" description="Helical" evidence="9">
    <location>
        <begin position="1213"/>
        <end position="1231"/>
    </location>
</feature>
<dbReference type="InterPro" id="IPR043504">
    <property type="entry name" value="Peptidase_S1_PA_chymotrypsin"/>
</dbReference>
<keyword evidence="6 9" id="KW-1133">Transmembrane helix</keyword>
<dbReference type="GO" id="GO:0051453">
    <property type="term" value="P:regulation of intracellular pH"/>
    <property type="evidence" value="ECO:0007669"/>
    <property type="project" value="TreeGrafter"/>
</dbReference>
<feature type="region of interest" description="Disordered" evidence="8">
    <location>
        <begin position="353"/>
        <end position="381"/>
    </location>
</feature>
<keyword evidence="3" id="KW-0813">Transport</keyword>
<organism evidence="10 11">
    <name type="scientific">Verticillium dahliae</name>
    <name type="common">Verticillium wilt</name>
    <dbReference type="NCBI Taxonomy" id="27337"/>
    <lineage>
        <taxon>Eukaryota</taxon>
        <taxon>Fungi</taxon>
        <taxon>Dikarya</taxon>
        <taxon>Ascomycota</taxon>
        <taxon>Pezizomycotina</taxon>
        <taxon>Sordariomycetes</taxon>
        <taxon>Hypocreomycetidae</taxon>
        <taxon>Glomerellales</taxon>
        <taxon>Plectosphaerellaceae</taxon>
        <taxon>Verticillium</taxon>
    </lineage>
</organism>
<feature type="transmembrane region" description="Helical" evidence="9">
    <location>
        <begin position="1050"/>
        <end position="1071"/>
    </location>
</feature>
<dbReference type="PROSITE" id="PS00134">
    <property type="entry name" value="TRYPSIN_HIS"/>
    <property type="match status" value="1"/>
</dbReference>
<evidence type="ECO:0000256" key="4">
    <source>
        <dbReference type="ARBA" id="ARBA00022692"/>
    </source>
</evidence>
<evidence type="ECO:0000256" key="3">
    <source>
        <dbReference type="ARBA" id="ARBA00022448"/>
    </source>
</evidence>
<evidence type="ECO:0000256" key="6">
    <source>
        <dbReference type="ARBA" id="ARBA00022989"/>
    </source>
</evidence>
<evidence type="ECO:0000256" key="9">
    <source>
        <dbReference type="SAM" id="Phobius"/>
    </source>
</evidence>
<feature type="transmembrane region" description="Helical" evidence="9">
    <location>
        <begin position="964"/>
        <end position="986"/>
    </location>
</feature>
<dbReference type="InterPro" id="IPR009003">
    <property type="entry name" value="Peptidase_S1_PA"/>
</dbReference>
<dbReference type="GO" id="GO:0005773">
    <property type="term" value="C:vacuole"/>
    <property type="evidence" value="ECO:0007669"/>
    <property type="project" value="UniProtKB-ARBA"/>
</dbReference>
<dbReference type="PANTHER" id="PTHR10981">
    <property type="entry name" value="BATTENIN"/>
    <property type="match status" value="1"/>
</dbReference>
<feature type="transmembrane region" description="Helical" evidence="9">
    <location>
        <begin position="1281"/>
        <end position="1301"/>
    </location>
</feature>
<feature type="region of interest" description="Disordered" evidence="8">
    <location>
        <begin position="1144"/>
        <end position="1165"/>
    </location>
</feature>
<comment type="similarity">
    <text evidence="2">Belongs to the battenin family.</text>
</comment>
<feature type="transmembrane region" description="Helical" evidence="9">
    <location>
        <begin position="1025"/>
        <end position="1044"/>
    </location>
</feature>
<dbReference type="CDD" id="cd06174">
    <property type="entry name" value="MFS"/>
    <property type="match status" value="1"/>
</dbReference>
<proteinExistence type="inferred from homology"/>
<feature type="transmembrane region" description="Helical" evidence="9">
    <location>
        <begin position="1116"/>
        <end position="1134"/>
    </location>
</feature>